<dbReference type="PIRSF" id="PIRSF002849">
    <property type="entry name" value="AAA_ATPase_chaperone_MoxR_prd"/>
    <property type="match status" value="1"/>
</dbReference>
<dbReference type="InterPro" id="IPR027417">
    <property type="entry name" value="P-loop_NTPase"/>
</dbReference>
<dbReference type="SMART" id="SM00382">
    <property type="entry name" value="AAA"/>
    <property type="match status" value="1"/>
</dbReference>
<dbReference type="RefSeq" id="WP_153822000.1">
    <property type="nucleotide sequence ID" value="NZ_WJIE01000007.1"/>
</dbReference>
<dbReference type="AlphaFoldDB" id="A0A6N7PY42"/>
<comment type="caution">
    <text evidence="5">The sequence shown here is derived from an EMBL/GenBank/DDBJ whole genome shotgun (WGS) entry which is preliminary data.</text>
</comment>
<dbReference type="InterPro" id="IPR011703">
    <property type="entry name" value="ATPase_AAA-3"/>
</dbReference>
<protein>
    <submittedName>
        <fullName evidence="5">AAA domain-containing protein</fullName>
    </submittedName>
</protein>
<evidence type="ECO:0000256" key="1">
    <source>
        <dbReference type="ARBA" id="ARBA00022741"/>
    </source>
</evidence>
<dbReference type="Pfam" id="PF07726">
    <property type="entry name" value="AAA_3"/>
    <property type="match status" value="1"/>
</dbReference>
<keyword evidence="6" id="KW-1185">Reference proteome</keyword>
<dbReference type="FunFam" id="3.40.50.300:FF:000640">
    <property type="entry name" value="MoxR family ATPase"/>
    <property type="match status" value="1"/>
</dbReference>
<dbReference type="PANTHER" id="PTHR42759">
    <property type="entry name" value="MOXR FAMILY PROTEIN"/>
    <property type="match status" value="1"/>
</dbReference>
<dbReference type="GO" id="GO:0016887">
    <property type="term" value="F:ATP hydrolysis activity"/>
    <property type="evidence" value="ECO:0007669"/>
    <property type="project" value="InterPro"/>
</dbReference>
<accession>A0A6N7PY42</accession>
<dbReference type="Gene3D" id="3.40.50.300">
    <property type="entry name" value="P-loop containing nucleotide triphosphate hydrolases"/>
    <property type="match status" value="1"/>
</dbReference>
<organism evidence="5 6">
    <name type="scientific">Polyangium spumosum</name>
    <dbReference type="NCBI Taxonomy" id="889282"/>
    <lineage>
        <taxon>Bacteria</taxon>
        <taxon>Pseudomonadati</taxon>
        <taxon>Myxococcota</taxon>
        <taxon>Polyangia</taxon>
        <taxon>Polyangiales</taxon>
        <taxon>Polyangiaceae</taxon>
        <taxon>Polyangium</taxon>
    </lineage>
</organism>
<dbReference type="InterPro" id="IPR003593">
    <property type="entry name" value="AAA+_ATPase"/>
</dbReference>
<evidence type="ECO:0000259" key="4">
    <source>
        <dbReference type="SMART" id="SM00382"/>
    </source>
</evidence>
<dbReference type="EMBL" id="WJIE01000007">
    <property type="protein sequence ID" value="MRG95175.1"/>
    <property type="molecule type" value="Genomic_DNA"/>
</dbReference>
<sequence>MNLSLFRETFDRIRREAGKVLLGQDDIIEATLLAILSGGHVLIEGVPGLGKTLLVRTLAHVFGASFRRIQFTPDLMPSDVTGGNVFDQKEDRFVFHEGPVFTQLLLADEINRAPAKTQSALLEAMQDLAVTTDGVTRPLPEPFLVIATQNPVESQGTYPLPEAQLDRFLVKLHVRYPGPAVEKQILRHHVEGFSAARLDRAGLEPIASADDILAMRRALGEVRVDEGIIEYITDIVSRTRAHRAVYLGSSPRGSIGLLGSSRARAASEGRDFVTPDDVKALAPAVLRHRLILHPDAEIEGTSADDCVEDILREAKVPRTAA</sequence>
<proteinExistence type="inferred from homology"/>
<dbReference type="OrthoDB" id="9808397at2"/>
<dbReference type="InterPro" id="IPR050764">
    <property type="entry name" value="CbbQ/NirQ/NorQ/GpvN"/>
</dbReference>
<feature type="domain" description="AAA+ ATPase" evidence="4">
    <location>
        <begin position="37"/>
        <end position="178"/>
    </location>
</feature>
<gene>
    <name evidence="5" type="ORF">GF068_25130</name>
</gene>
<evidence type="ECO:0000313" key="6">
    <source>
        <dbReference type="Proteomes" id="UP000440224"/>
    </source>
</evidence>
<dbReference type="InterPro" id="IPR041628">
    <property type="entry name" value="ChlI/MoxR_AAA_lid"/>
</dbReference>
<comment type="similarity">
    <text evidence="3">Belongs to the MoxR family.</text>
</comment>
<name>A0A6N7PY42_9BACT</name>
<evidence type="ECO:0000256" key="3">
    <source>
        <dbReference type="ARBA" id="ARBA00061607"/>
    </source>
</evidence>
<dbReference type="Gene3D" id="1.10.8.80">
    <property type="entry name" value="Magnesium chelatase subunit I, C-Terminal domain"/>
    <property type="match status" value="1"/>
</dbReference>
<reference evidence="5 6" key="1">
    <citation type="submission" date="2019-10" db="EMBL/GenBank/DDBJ databases">
        <title>A soil myxobacterium in the family Polyangiaceae.</title>
        <authorList>
            <person name="Li Y."/>
            <person name="Wang J."/>
        </authorList>
    </citation>
    <scope>NUCLEOTIDE SEQUENCE [LARGE SCALE GENOMIC DNA]</scope>
    <source>
        <strain evidence="5 6">DSM 14734</strain>
    </source>
</reference>
<keyword evidence="1" id="KW-0547">Nucleotide-binding</keyword>
<evidence type="ECO:0000313" key="5">
    <source>
        <dbReference type="EMBL" id="MRG95175.1"/>
    </source>
</evidence>
<dbReference type="Proteomes" id="UP000440224">
    <property type="component" value="Unassembled WGS sequence"/>
</dbReference>
<evidence type="ECO:0000256" key="2">
    <source>
        <dbReference type="ARBA" id="ARBA00022840"/>
    </source>
</evidence>
<keyword evidence="2" id="KW-0067">ATP-binding</keyword>
<dbReference type="Pfam" id="PF17863">
    <property type="entry name" value="AAA_lid_2"/>
    <property type="match status" value="1"/>
</dbReference>
<dbReference type="CDD" id="cd00009">
    <property type="entry name" value="AAA"/>
    <property type="match status" value="1"/>
</dbReference>
<dbReference type="PANTHER" id="PTHR42759:SF1">
    <property type="entry name" value="MAGNESIUM-CHELATASE SUBUNIT CHLD"/>
    <property type="match status" value="1"/>
</dbReference>
<dbReference type="GO" id="GO:0005524">
    <property type="term" value="F:ATP binding"/>
    <property type="evidence" value="ECO:0007669"/>
    <property type="project" value="UniProtKB-KW"/>
</dbReference>
<dbReference type="SUPFAM" id="SSF52540">
    <property type="entry name" value="P-loop containing nucleoside triphosphate hydrolases"/>
    <property type="match status" value="1"/>
</dbReference>